<keyword evidence="2" id="KW-0813">Transport</keyword>
<evidence type="ECO:0000256" key="2">
    <source>
        <dbReference type="ARBA" id="ARBA00022448"/>
    </source>
</evidence>
<feature type="transmembrane region" description="Helical" evidence="7">
    <location>
        <begin position="448"/>
        <end position="468"/>
    </location>
</feature>
<dbReference type="Proteomes" id="UP000237631">
    <property type="component" value="Unassembled WGS sequence"/>
</dbReference>
<dbReference type="EMBL" id="PNEN01000526">
    <property type="protein sequence ID" value="PPJ56060.1"/>
    <property type="molecule type" value="Genomic_DNA"/>
</dbReference>
<protein>
    <recommendedName>
        <fullName evidence="8">Major facilitator superfamily (MFS) profile domain-containing protein</fullName>
    </recommendedName>
</protein>
<dbReference type="InterPro" id="IPR020846">
    <property type="entry name" value="MFS_dom"/>
</dbReference>
<evidence type="ECO:0000256" key="5">
    <source>
        <dbReference type="ARBA" id="ARBA00023136"/>
    </source>
</evidence>
<comment type="caution">
    <text evidence="9">The sequence shown here is derived from an EMBL/GenBank/DDBJ whole genome shotgun (WGS) entry which is preliminary data.</text>
</comment>
<evidence type="ECO:0000256" key="4">
    <source>
        <dbReference type="ARBA" id="ARBA00022989"/>
    </source>
</evidence>
<evidence type="ECO:0000256" key="6">
    <source>
        <dbReference type="SAM" id="MobiDB-lite"/>
    </source>
</evidence>
<feature type="transmembrane region" description="Helical" evidence="7">
    <location>
        <begin position="290"/>
        <end position="315"/>
    </location>
</feature>
<sequence>MAQDNLEQIQSASSDRIDDEKSSEYDTIHGDEAAKVLGSYDGPREWDPAEEKRLVRRIDKKLMPILFFTYGLQFYDEQMLSQAAIFGMRDELALRVDNRYSFASAIFYLGFISGAYPAIVLTQRYPIEKVMFLIVLLWGICLISTAAVTNFQGLYAQRFFLGCLEAGVSPGWMMIVGGWYRKDEQAFRVGIWYSAVGFSNIISALVNWGLGHVSGSLSPWQYMYLVAGAVIILWAFVILFYLPPDPIRVKSFTEREHYIAVARLKENNSGVRNTQSKKEQAMELLRDEKFWLLFLTTLTLLFVNGPTTSFIPIIIQQLGFTGFTSLLLLLPGGFILGCVQLIVSYCAMKFKNIRTWLVAAMAGVSLLACVLLRQLPIEQTGARLFALFIVGWWGGGYAVLMGLSMANCAGYTKRSATSSGIFVAFCLGNFFGPLTFLESEAPYYTTGWNIMIVTLVISICSIVAYRFVCIWTNKRRDASGSAEGFDNAYQDNLTDKKNEQFRYTL</sequence>
<comment type="subcellular location">
    <subcellularLocation>
        <location evidence="1">Membrane</location>
        <topology evidence="1">Multi-pass membrane protein</topology>
    </subcellularLocation>
</comment>
<feature type="region of interest" description="Disordered" evidence="6">
    <location>
        <begin position="1"/>
        <end position="35"/>
    </location>
</feature>
<feature type="compositionally biased region" description="Polar residues" evidence="6">
    <location>
        <begin position="1"/>
        <end position="14"/>
    </location>
</feature>
<evidence type="ECO:0000259" key="8">
    <source>
        <dbReference type="PROSITE" id="PS50850"/>
    </source>
</evidence>
<dbReference type="OrthoDB" id="6730379at2759"/>
<dbReference type="GO" id="GO:0016020">
    <property type="term" value="C:membrane"/>
    <property type="evidence" value="ECO:0007669"/>
    <property type="project" value="UniProtKB-SubCell"/>
</dbReference>
<feature type="transmembrane region" description="Helical" evidence="7">
    <location>
        <begin position="321"/>
        <end position="343"/>
    </location>
</feature>
<reference evidence="10" key="1">
    <citation type="journal article" date="2017" name="bioRxiv">
        <title>Conservation of a gene cluster reveals novel cercosporin biosynthetic mechanisms and extends production to the genus Colletotrichum.</title>
        <authorList>
            <person name="de Jonge R."/>
            <person name="Ebert M.K."/>
            <person name="Huitt-Roehl C.R."/>
            <person name="Pal P."/>
            <person name="Suttle J.C."/>
            <person name="Spanner R.E."/>
            <person name="Neubauer J.D."/>
            <person name="Jurick W.M.II."/>
            <person name="Stott K.A."/>
            <person name="Secor G.A."/>
            <person name="Thomma B.P.H.J."/>
            <person name="Van de Peer Y."/>
            <person name="Townsend C.A."/>
            <person name="Bolton M.D."/>
        </authorList>
    </citation>
    <scope>NUCLEOTIDE SEQUENCE [LARGE SCALE GENOMIC DNA]</scope>
    <source>
        <strain evidence="10">CBS538.71</strain>
    </source>
</reference>
<feature type="transmembrane region" description="Helical" evidence="7">
    <location>
        <begin position="355"/>
        <end position="375"/>
    </location>
</feature>
<evidence type="ECO:0000256" key="7">
    <source>
        <dbReference type="SAM" id="Phobius"/>
    </source>
</evidence>
<dbReference type="Pfam" id="PF07690">
    <property type="entry name" value="MFS_1"/>
    <property type="match status" value="1"/>
</dbReference>
<dbReference type="PROSITE" id="PS50850">
    <property type="entry name" value="MFS"/>
    <property type="match status" value="1"/>
</dbReference>
<dbReference type="PANTHER" id="PTHR43791">
    <property type="entry name" value="PERMEASE-RELATED"/>
    <property type="match status" value="1"/>
</dbReference>
<feature type="transmembrane region" description="Helical" evidence="7">
    <location>
        <begin position="191"/>
        <end position="210"/>
    </location>
</feature>
<feature type="transmembrane region" description="Helical" evidence="7">
    <location>
        <begin position="131"/>
        <end position="153"/>
    </location>
</feature>
<feature type="transmembrane region" description="Helical" evidence="7">
    <location>
        <begin position="415"/>
        <end position="436"/>
    </location>
</feature>
<dbReference type="SUPFAM" id="SSF103473">
    <property type="entry name" value="MFS general substrate transporter"/>
    <property type="match status" value="1"/>
</dbReference>
<feature type="transmembrane region" description="Helical" evidence="7">
    <location>
        <begin position="381"/>
        <end position="403"/>
    </location>
</feature>
<keyword evidence="5 7" id="KW-0472">Membrane</keyword>
<evidence type="ECO:0000256" key="3">
    <source>
        <dbReference type="ARBA" id="ARBA00022692"/>
    </source>
</evidence>
<feature type="domain" description="Major facilitator superfamily (MFS) profile" evidence="8">
    <location>
        <begin position="62"/>
        <end position="476"/>
    </location>
</feature>
<dbReference type="PANTHER" id="PTHR43791:SF35">
    <property type="entry name" value="MAJOR FACILITATOR SUPERFAMILY (MFS) PROFILE DOMAIN-CONTAINING PROTEIN"/>
    <property type="match status" value="1"/>
</dbReference>
<feature type="transmembrane region" description="Helical" evidence="7">
    <location>
        <begin position="100"/>
        <end position="119"/>
    </location>
</feature>
<dbReference type="AlphaFoldDB" id="A0A2S6C8L6"/>
<keyword evidence="3 7" id="KW-0812">Transmembrane</keyword>
<gene>
    <name evidence="9" type="ORF">CBER1_02125</name>
</gene>
<name>A0A2S6C8L6_9PEZI</name>
<dbReference type="Gene3D" id="1.20.1250.20">
    <property type="entry name" value="MFS general substrate transporter like domains"/>
    <property type="match status" value="2"/>
</dbReference>
<evidence type="ECO:0000313" key="9">
    <source>
        <dbReference type="EMBL" id="PPJ56060.1"/>
    </source>
</evidence>
<keyword evidence="4 7" id="KW-1133">Transmembrane helix</keyword>
<accession>A0A2S6C8L6</accession>
<evidence type="ECO:0000313" key="10">
    <source>
        <dbReference type="Proteomes" id="UP000237631"/>
    </source>
</evidence>
<organism evidence="9 10">
    <name type="scientific">Cercospora berteroae</name>
    <dbReference type="NCBI Taxonomy" id="357750"/>
    <lineage>
        <taxon>Eukaryota</taxon>
        <taxon>Fungi</taxon>
        <taxon>Dikarya</taxon>
        <taxon>Ascomycota</taxon>
        <taxon>Pezizomycotina</taxon>
        <taxon>Dothideomycetes</taxon>
        <taxon>Dothideomycetidae</taxon>
        <taxon>Mycosphaerellales</taxon>
        <taxon>Mycosphaerellaceae</taxon>
        <taxon>Cercospora</taxon>
    </lineage>
</organism>
<proteinExistence type="predicted"/>
<dbReference type="GO" id="GO:0022857">
    <property type="term" value="F:transmembrane transporter activity"/>
    <property type="evidence" value="ECO:0007669"/>
    <property type="project" value="InterPro"/>
</dbReference>
<feature type="compositionally biased region" description="Basic and acidic residues" evidence="6">
    <location>
        <begin position="15"/>
        <end position="34"/>
    </location>
</feature>
<dbReference type="InterPro" id="IPR036259">
    <property type="entry name" value="MFS_trans_sf"/>
</dbReference>
<dbReference type="InterPro" id="IPR011701">
    <property type="entry name" value="MFS"/>
</dbReference>
<evidence type="ECO:0000256" key="1">
    <source>
        <dbReference type="ARBA" id="ARBA00004141"/>
    </source>
</evidence>
<feature type="transmembrane region" description="Helical" evidence="7">
    <location>
        <begin position="222"/>
        <end position="242"/>
    </location>
</feature>
<keyword evidence="10" id="KW-1185">Reference proteome</keyword>